<protein>
    <submittedName>
        <fullName evidence="1">DUF3467 domain-containing protein</fullName>
    </submittedName>
</protein>
<comment type="caution">
    <text evidence="1">The sequence shown here is derived from an EMBL/GenBank/DDBJ whole genome shotgun (WGS) entry which is preliminary data.</text>
</comment>
<dbReference type="InterPro" id="IPR021857">
    <property type="entry name" value="DUF3467"/>
</dbReference>
<dbReference type="OrthoDB" id="9798280at2"/>
<dbReference type="EMBL" id="QGNA01000001">
    <property type="protein sequence ID" value="PWS37888.1"/>
    <property type="molecule type" value="Genomic_DNA"/>
</dbReference>
<name>A0A317FJV1_9PROT</name>
<dbReference type="AlphaFoldDB" id="A0A317FJV1"/>
<evidence type="ECO:0000313" key="2">
    <source>
        <dbReference type="Proteomes" id="UP000245765"/>
    </source>
</evidence>
<keyword evidence="2" id="KW-1185">Reference proteome</keyword>
<dbReference type="RefSeq" id="WP_109868510.1">
    <property type="nucleotide sequence ID" value="NZ_QGNA01000001.1"/>
</dbReference>
<accession>A0A317FJV1</accession>
<gene>
    <name evidence="1" type="ORF">DFH01_00800</name>
</gene>
<dbReference type="Pfam" id="PF11950">
    <property type="entry name" value="DUF3467"/>
    <property type="match status" value="1"/>
</dbReference>
<proteinExistence type="predicted"/>
<evidence type="ECO:0000313" key="1">
    <source>
        <dbReference type="EMBL" id="PWS37888.1"/>
    </source>
</evidence>
<dbReference type="Proteomes" id="UP000245765">
    <property type="component" value="Unassembled WGS sequence"/>
</dbReference>
<reference evidence="2" key="1">
    <citation type="submission" date="2018-05" db="EMBL/GenBank/DDBJ databases">
        <authorList>
            <person name="Du Z."/>
            <person name="Wang X."/>
        </authorList>
    </citation>
    <scope>NUCLEOTIDE SEQUENCE [LARGE SCALE GENOMIC DNA]</scope>
    <source>
        <strain evidence="2">CQN31</strain>
    </source>
</reference>
<sequence length="91" mass="10180">MAQPPTQPEMKLDTSQLKSSYCNVCSATSTREEVVLTFGVNQNWDLQQQQGGGAMDVQLLHRIIMSPVAAKRFHDLLTRLMSEHEARHGAL</sequence>
<organism evidence="1 2">
    <name type="scientific">Falsiroseomonas bella</name>
    <dbReference type="NCBI Taxonomy" id="2184016"/>
    <lineage>
        <taxon>Bacteria</taxon>
        <taxon>Pseudomonadati</taxon>
        <taxon>Pseudomonadota</taxon>
        <taxon>Alphaproteobacteria</taxon>
        <taxon>Acetobacterales</taxon>
        <taxon>Roseomonadaceae</taxon>
        <taxon>Falsiroseomonas</taxon>
    </lineage>
</organism>